<evidence type="ECO:0000313" key="2">
    <source>
        <dbReference type="EMBL" id="KAF4726747.1"/>
    </source>
</evidence>
<organism evidence="2 3">
    <name type="scientific">Perkinsus olseni</name>
    <name type="common">Perkinsus atlanticus</name>
    <dbReference type="NCBI Taxonomy" id="32597"/>
    <lineage>
        <taxon>Eukaryota</taxon>
        <taxon>Sar</taxon>
        <taxon>Alveolata</taxon>
        <taxon>Perkinsozoa</taxon>
        <taxon>Perkinsea</taxon>
        <taxon>Perkinsida</taxon>
        <taxon>Perkinsidae</taxon>
        <taxon>Perkinsus</taxon>
    </lineage>
</organism>
<feature type="non-terminal residue" evidence="2">
    <location>
        <position position="1"/>
    </location>
</feature>
<comment type="caution">
    <text evidence="2">The sequence shown here is derived from an EMBL/GenBank/DDBJ whole genome shotgun (WGS) entry which is preliminary data.</text>
</comment>
<name>A0A7J6S1B6_PEROL</name>
<sequence length="167" mass="18736">SSSPRSPRQGANSFLDQLVEHGIIKDEERVFTLMLPPSITENGELIIGNRERTDTSDLGALLHLPIYQRTSRQKRRWEVMLASISVVSGSYVRTEQPALLDSGCPFIFGPPDRVEELISSVIERACSKKGDEVVRWSTSGYYWLKCDDAKYLPDLHLDFSFEGSGTA</sequence>
<dbReference type="EMBL" id="JABANO010021472">
    <property type="protein sequence ID" value="KAF4726747.1"/>
    <property type="molecule type" value="Genomic_DNA"/>
</dbReference>
<feature type="domain" description="Peptidase A1" evidence="1">
    <location>
        <begin position="1"/>
        <end position="167"/>
    </location>
</feature>
<evidence type="ECO:0000313" key="3">
    <source>
        <dbReference type="Proteomes" id="UP000553632"/>
    </source>
</evidence>
<reference evidence="2 3" key="1">
    <citation type="submission" date="2020-04" db="EMBL/GenBank/DDBJ databases">
        <title>Perkinsus olseni comparative genomics.</title>
        <authorList>
            <person name="Bogema D.R."/>
        </authorList>
    </citation>
    <scope>NUCLEOTIDE SEQUENCE [LARGE SCALE GENOMIC DNA]</scope>
    <source>
        <strain evidence="2 3">ATCC PRA-207</strain>
    </source>
</reference>
<accession>A0A7J6S1B6</accession>
<dbReference type="Gene3D" id="2.40.70.10">
    <property type="entry name" value="Acid Proteases"/>
    <property type="match status" value="1"/>
</dbReference>
<protein>
    <recommendedName>
        <fullName evidence="1">Peptidase A1 domain-containing protein</fullName>
    </recommendedName>
</protein>
<keyword evidence="3" id="KW-1185">Reference proteome</keyword>
<proteinExistence type="predicted"/>
<dbReference type="AlphaFoldDB" id="A0A7J6S1B6"/>
<dbReference type="Pfam" id="PF00026">
    <property type="entry name" value="Asp"/>
    <property type="match status" value="1"/>
</dbReference>
<gene>
    <name evidence="2" type="ORF">FOZ63_008172</name>
</gene>
<dbReference type="Proteomes" id="UP000553632">
    <property type="component" value="Unassembled WGS sequence"/>
</dbReference>
<feature type="non-terminal residue" evidence="2">
    <location>
        <position position="167"/>
    </location>
</feature>
<dbReference type="SUPFAM" id="SSF50630">
    <property type="entry name" value="Acid proteases"/>
    <property type="match status" value="1"/>
</dbReference>
<evidence type="ECO:0000259" key="1">
    <source>
        <dbReference type="PROSITE" id="PS51767"/>
    </source>
</evidence>
<dbReference type="InterPro" id="IPR021109">
    <property type="entry name" value="Peptidase_aspartic_dom_sf"/>
</dbReference>
<dbReference type="PROSITE" id="PS51767">
    <property type="entry name" value="PEPTIDASE_A1"/>
    <property type="match status" value="1"/>
</dbReference>
<dbReference type="InterPro" id="IPR033121">
    <property type="entry name" value="PEPTIDASE_A1"/>
</dbReference>